<evidence type="ECO:0008006" key="3">
    <source>
        <dbReference type="Google" id="ProtNLM"/>
    </source>
</evidence>
<dbReference type="STRING" id="80966.ENSAPOP00000010129"/>
<dbReference type="Gene3D" id="2.60.40.10">
    <property type="entry name" value="Immunoglobulins"/>
    <property type="match status" value="1"/>
</dbReference>
<dbReference type="AlphaFoldDB" id="A0A3Q1F195"/>
<name>A0A3Q1F195_9TELE</name>
<sequence length="132" mass="14592">MARLCPSGGEFDSFVIEVTNLDNFAESQNLTLSGDALSLGISGLNPNTSYMVGLYGMYQGSFLEPVYTEATTGTCNLQCCKLHFLLRVYVLLNLTLIICMIRSCSICMKSCSLVTFLHLNQHLILKLTGHWV</sequence>
<dbReference type="GeneTree" id="ENSGT01040000244618"/>
<protein>
    <recommendedName>
        <fullName evidence="3">Fibronectin type-III domain-containing protein</fullName>
    </recommendedName>
</protein>
<dbReference type="InParanoid" id="A0A3Q1F195"/>
<reference evidence="1" key="1">
    <citation type="submission" date="2025-08" db="UniProtKB">
        <authorList>
            <consortium name="Ensembl"/>
        </authorList>
    </citation>
    <scope>IDENTIFICATION</scope>
</reference>
<dbReference type="Ensembl" id="ENSAPOT00000000374.1">
    <property type="protein sequence ID" value="ENSAPOP00000010129.1"/>
    <property type="gene ID" value="ENSAPOG00000012541.1"/>
</dbReference>
<dbReference type="Proteomes" id="UP000257200">
    <property type="component" value="Unplaced"/>
</dbReference>
<keyword evidence="2" id="KW-1185">Reference proteome</keyword>
<dbReference type="InterPro" id="IPR036116">
    <property type="entry name" value="FN3_sf"/>
</dbReference>
<organism evidence="1 2">
    <name type="scientific">Acanthochromis polyacanthus</name>
    <name type="common">spiny chromis</name>
    <dbReference type="NCBI Taxonomy" id="80966"/>
    <lineage>
        <taxon>Eukaryota</taxon>
        <taxon>Metazoa</taxon>
        <taxon>Chordata</taxon>
        <taxon>Craniata</taxon>
        <taxon>Vertebrata</taxon>
        <taxon>Euteleostomi</taxon>
        <taxon>Actinopterygii</taxon>
        <taxon>Neopterygii</taxon>
        <taxon>Teleostei</taxon>
        <taxon>Neoteleostei</taxon>
        <taxon>Acanthomorphata</taxon>
        <taxon>Ovalentaria</taxon>
        <taxon>Pomacentridae</taxon>
        <taxon>Acanthochromis</taxon>
    </lineage>
</organism>
<evidence type="ECO:0000313" key="2">
    <source>
        <dbReference type="Proteomes" id="UP000257200"/>
    </source>
</evidence>
<dbReference type="InterPro" id="IPR013783">
    <property type="entry name" value="Ig-like_fold"/>
</dbReference>
<reference evidence="1" key="2">
    <citation type="submission" date="2025-09" db="UniProtKB">
        <authorList>
            <consortium name="Ensembl"/>
        </authorList>
    </citation>
    <scope>IDENTIFICATION</scope>
</reference>
<dbReference type="SUPFAM" id="SSF49265">
    <property type="entry name" value="Fibronectin type III"/>
    <property type="match status" value="1"/>
</dbReference>
<proteinExistence type="predicted"/>
<accession>A0A3Q1F195</accession>
<evidence type="ECO:0000313" key="1">
    <source>
        <dbReference type="Ensembl" id="ENSAPOP00000010129.1"/>
    </source>
</evidence>